<protein>
    <submittedName>
        <fullName evidence="3">Endonuclease YncB, thermonuclease family</fullName>
    </submittedName>
</protein>
<dbReference type="SMART" id="SM00318">
    <property type="entry name" value="SNc"/>
    <property type="match status" value="1"/>
</dbReference>
<dbReference type="AlphaFoldDB" id="A0A1H3Q8S2"/>
<feature type="signal peptide" evidence="1">
    <location>
        <begin position="1"/>
        <end position="17"/>
    </location>
</feature>
<dbReference type="Pfam" id="PF00565">
    <property type="entry name" value="SNase"/>
    <property type="match status" value="1"/>
</dbReference>
<keyword evidence="3" id="KW-0255">Endonuclease</keyword>
<keyword evidence="3" id="KW-0540">Nuclease</keyword>
<evidence type="ECO:0000256" key="1">
    <source>
        <dbReference type="SAM" id="SignalP"/>
    </source>
</evidence>
<gene>
    <name evidence="3" type="ORF">SAMN05444004_10626</name>
</gene>
<dbReference type="PANTHER" id="PTHR12302">
    <property type="entry name" value="EBNA2 BINDING PROTEIN P100"/>
    <property type="match status" value="1"/>
</dbReference>
<dbReference type="InterPro" id="IPR016071">
    <property type="entry name" value="Staphylococal_nuclease_OB-fold"/>
</dbReference>
<keyword evidence="4" id="KW-1185">Reference proteome</keyword>
<dbReference type="Proteomes" id="UP000198914">
    <property type="component" value="Unassembled WGS sequence"/>
</dbReference>
<evidence type="ECO:0000313" key="3">
    <source>
        <dbReference type="EMBL" id="SDZ09796.1"/>
    </source>
</evidence>
<dbReference type="OrthoDB" id="9805504at2"/>
<dbReference type="STRING" id="1244108.SAMN05444004_10626"/>
<dbReference type="InterPro" id="IPR035437">
    <property type="entry name" value="SNase_OB-fold_sf"/>
</dbReference>
<reference evidence="4" key="1">
    <citation type="submission" date="2016-10" db="EMBL/GenBank/DDBJ databases">
        <authorList>
            <person name="Varghese N."/>
            <person name="Submissions S."/>
        </authorList>
    </citation>
    <scope>NUCLEOTIDE SEQUENCE [LARGE SCALE GENOMIC DNA]</scope>
    <source>
        <strain evidence="4">DSM 100420</strain>
    </source>
</reference>
<dbReference type="EMBL" id="FNPX01000006">
    <property type="protein sequence ID" value="SDZ09796.1"/>
    <property type="molecule type" value="Genomic_DNA"/>
</dbReference>
<feature type="chain" id="PRO_5011765236" evidence="1">
    <location>
        <begin position="18"/>
        <end position="160"/>
    </location>
</feature>
<sequence length="160" mass="17557">MFIICSIFLMLAAPAKAEILTGTIRVIDADTFDIGAPTNIRLLGIDAAENDQTCHDAAGTILRCGALATDATRRLYGGRRAHCAVQAYDRYGRALAACSVSGKDVNGDLVRRGFARTYRDDRTYLDEQSEAVRVARGLWAFEMIDPADWRAGKRRARATD</sequence>
<dbReference type="GO" id="GO:0004519">
    <property type="term" value="F:endonuclease activity"/>
    <property type="evidence" value="ECO:0007669"/>
    <property type="project" value="UniProtKB-KW"/>
</dbReference>
<name>A0A1H3Q8S2_9RHOB</name>
<dbReference type="RefSeq" id="WP_092644954.1">
    <property type="nucleotide sequence ID" value="NZ_FNPX01000006.1"/>
</dbReference>
<proteinExistence type="predicted"/>
<evidence type="ECO:0000313" key="4">
    <source>
        <dbReference type="Proteomes" id="UP000198914"/>
    </source>
</evidence>
<feature type="domain" description="TNase-like" evidence="2">
    <location>
        <begin position="17"/>
        <end position="141"/>
    </location>
</feature>
<dbReference type="PROSITE" id="PS50830">
    <property type="entry name" value="TNASE_3"/>
    <property type="match status" value="1"/>
</dbReference>
<organism evidence="3 4">
    <name type="scientific">Jannaschia faecimaris</name>
    <dbReference type="NCBI Taxonomy" id="1244108"/>
    <lineage>
        <taxon>Bacteria</taxon>
        <taxon>Pseudomonadati</taxon>
        <taxon>Pseudomonadota</taxon>
        <taxon>Alphaproteobacteria</taxon>
        <taxon>Rhodobacterales</taxon>
        <taxon>Roseobacteraceae</taxon>
        <taxon>Jannaschia</taxon>
    </lineage>
</organism>
<dbReference type="SUPFAM" id="SSF50199">
    <property type="entry name" value="Staphylococcal nuclease"/>
    <property type="match status" value="1"/>
</dbReference>
<dbReference type="Gene3D" id="2.40.50.90">
    <property type="match status" value="1"/>
</dbReference>
<dbReference type="PANTHER" id="PTHR12302:SF26">
    <property type="entry name" value="BLR1266 PROTEIN"/>
    <property type="match status" value="1"/>
</dbReference>
<evidence type="ECO:0000259" key="2">
    <source>
        <dbReference type="PROSITE" id="PS50830"/>
    </source>
</evidence>
<accession>A0A1H3Q8S2</accession>
<keyword evidence="1" id="KW-0732">Signal</keyword>
<keyword evidence="3" id="KW-0378">Hydrolase</keyword>